<feature type="domain" description="Wadjet protein JetD C-terminal" evidence="1">
    <location>
        <begin position="222"/>
        <end position="394"/>
    </location>
</feature>
<evidence type="ECO:0000259" key="2">
    <source>
        <dbReference type="Pfam" id="PF11795"/>
    </source>
</evidence>
<dbReference type="EMBL" id="JACANG010000001">
    <property type="protein sequence ID" value="MDM1717762.1"/>
    <property type="molecule type" value="Genomic_DNA"/>
</dbReference>
<proteinExistence type="predicted"/>
<dbReference type="Pfam" id="PF11795">
    <property type="entry name" value="DUF3322"/>
    <property type="match status" value="1"/>
</dbReference>
<evidence type="ECO:0000259" key="1">
    <source>
        <dbReference type="Pfam" id="PF09983"/>
    </source>
</evidence>
<evidence type="ECO:0000313" key="3">
    <source>
        <dbReference type="EMBL" id="MDM1717762.1"/>
    </source>
</evidence>
<dbReference type="InterPro" id="IPR024534">
    <property type="entry name" value="JetD_C"/>
</dbReference>
<sequence>MPKIEKWGLLPNTVLGILHKKEWENRRNLKQRLLNQRPFPIEISLKVPTDQQARDNLGHFHAFFKAWTDFAYPELVEWQERQYRQLSEQRVPVKLRIFSLQQLTELLGTEQQLENWLDKISSFLKQSFVHDRHQHRLFQTLIHHLEQIERYSQQEWQWLIQLIEQLKPNMGAGLYLRALPLSAVNTKFLEQNLLLTEAICNVLYDDEIVLAGGLLAWLDCLDSPKGWLTIKPVCPNVQEKLGGLPVFQLSTEVLDQFELPAERIIVVENIQSGLACPNLENSIVVCGGGKNITWMKAKWLQHKQVFYWGDIDSEGLNILSMVRQKIPHVIALMMDEATVLQFQNHMVDEPDSIFSEPQYLTADELKLFHDLRAQTFKNRRLEQERISVDWVRRYLKLL</sequence>
<dbReference type="AlphaFoldDB" id="A0AB35LXC3"/>
<evidence type="ECO:0000313" key="4">
    <source>
        <dbReference type="Proteomes" id="UP001174419"/>
    </source>
</evidence>
<reference evidence="3" key="2">
    <citation type="journal article" date="2022" name="Sci. Total Environ.">
        <title>Prevalence, transmission, and molecular epidemiology of tet(X)-positive bacteria among humans, animals, and environmental niches in China: An epidemiological, and genomic-based study.</title>
        <authorList>
            <person name="Dong N."/>
            <person name="Zeng Y."/>
            <person name="Cai C."/>
            <person name="Sun C."/>
            <person name="Lu J."/>
            <person name="Liu C."/>
            <person name="Zhou H."/>
            <person name="Sun Q."/>
            <person name="Shu L."/>
            <person name="Wang H."/>
            <person name="Wang Y."/>
            <person name="Wang S."/>
            <person name="Wu C."/>
            <person name="Chan E.W."/>
            <person name="Chen G."/>
            <person name="Shen Z."/>
            <person name="Chen S."/>
            <person name="Zhang R."/>
        </authorList>
    </citation>
    <scope>NUCLEOTIDE SEQUENCE</scope>
    <source>
        <strain evidence="3">DF49-4</strain>
    </source>
</reference>
<gene>
    <name evidence="3" type="ORF">HX110_01100</name>
</gene>
<dbReference type="Proteomes" id="UP001174419">
    <property type="component" value="Unassembled WGS sequence"/>
</dbReference>
<name>A0AB35LXC3_9GAMM</name>
<dbReference type="RefSeq" id="WP_286380730.1">
    <property type="nucleotide sequence ID" value="NZ_JACANG010000001.1"/>
</dbReference>
<dbReference type="InterPro" id="IPR024537">
    <property type="entry name" value="DUF3322"/>
</dbReference>
<accession>A0AB35LXC3</accession>
<organism evidence="3 4">
    <name type="scientific">Acinetobacter towneri</name>
    <dbReference type="NCBI Taxonomy" id="202956"/>
    <lineage>
        <taxon>Bacteria</taxon>
        <taxon>Pseudomonadati</taxon>
        <taxon>Pseudomonadota</taxon>
        <taxon>Gammaproteobacteria</taxon>
        <taxon>Moraxellales</taxon>
        <taxon>Moraxellaceae</taxon>
        <taxon>Acinetobacter</taxon>
    </lineage>
</organism>
<protein>
    <recommendedName>
        <fullName evidence="5">DUF3322 and DUF2220 domain-containing protein</fullName>
    </recommendedName>
</protein>
<feature type="domain" description="DUF3322" evidence="2">
    <location>
        <begin position="18"/>
        <end position="195"/>
    </location>
</feature>
<dbReference type="Pfam" id="PF09983">
    <property type="entry name" value="JetD_C"/>
    <property type="match status" value="1"/>
</dbReference>
<evidence type="ECO:0008006" key="5">
    <source>
        <dbReference type="Google" id="ProtNLM"/>
    </source>
</evidence>
<comment type="caution">
    <text evidence="3">The sequence shown here is derived from an EMBL/GenBank/DDBJ whole genome shotgun (WGS) entry which is preliminary data.</text>
</comment>
<reference evidence="3" key="1">
    <citation type="submission" date="2020-06" db="EMBL/GenBank/DDBJ databases">
        <authorList>
            <person name="Dong N."/>
        </authorList>
    </citation>
    <scope>NUCLEOTIDE SEQUENCE</scope>
    <source>
        <strain evidence="3">DF49-4</strain>
    </source>
</reference>